<dbReference type="Proteomes" id="UP001519325">
    <property type="component" value="Unassembled WGS sequence"/>
</dbReference>
<accession>A0ABS4QSR7</accession>
<keyword evidence="1" id="KW-0732">Signal</keyword>
<evidence type="ECO:0000313" key="2">
    <source>
        <dbReference type="EMBL" id="MBP2194064.1"/>
    </source>
</evidence>
<proteinExistence type="predicted"/>
<gene>
    <name evidence="2" type="ORF">BJ987_006965</name>
</gene>
<keyword evidence="3" id="KW-1185">Reference proteome</keyword>
<reference evidence="2 3" key="1">
    <citation type="submission" date="2021-03" db="EMBL/GenBank/DDBJ databases">
        <title>Sequencing the genomes of 1000 actinobacteria strains.</title>
        <authorList>
            <person name="Klenk H.-P."/>
        </authorList>
    </citation>
    <scope>NUCLEOTIDE SEQUENCE [LARGE SCALE GENOMIC DNA]</scope>
    <source>
        <strain evidence="2 3">DSM 45516</strain>
    </source>
</reference>
<sequence>MTTRLPVFVSTALCCVIVVFAANSATVTTARAAGLRLPDPPVELAVKSHEITCPDPYAGLTLAHLLPTGIEGEQERFDPNAEQLHNARRIVEVVARRGMPPYAAVVALATALQESTLRNLTVAVDYDSLGLFQQRPSAGWGTPEQLTDPEYATGAFLDALEDSAPNYSSVPLWEAAQATQVSAYPTAYAKWQEQAAHLTLKLLVE</sequence>
<organism evidence="2 3">
    <name type="scientific">Nocardia goodfellowii</name>
    <dbReference type="NCBI Taxonomy" id="882446"/>
    <lineage>
        <taxon>Bacteria</taxon>
        <taxon>Bacillati</taxon>
        <taxon>Actinomycetota</taxon>
        <taxon>Actinomycetes</taxon>
        <taxon>Mycobacteriales</taxon>
        <taxon>Nocardiaceae</taxon>
        <taxon>Nocardia</taxon>
    </lineage>
</organism>
<protein>
    <submittedName>
        <fullName evidence="2">Uncharacterized protein</fullName>
    </submittedName>
</protein>
<name>A0ABS4QSR7_9NOCA</name>
<evidence type="ECO:0000256" key="1">
    <source>
        <dbReference type="SAM" id="SignalP"/>
    </source>
</evidence>
<comment type="caution">
    <text evidence="2">The sequence shown here is derived from an EMBL/GenBank/DDBJ whole genome shotgun (WGS) entry which is preliminary data.</text>
</comment>
<dbReference type="EMBL" id="JAGGMR010000001">
    <property type="protein sequence ID" value="MBP2194064.1"/>
    <property type="molecule type" value="Genomic_DNA"/>
</dbReference>
<dbReference type="RefSeq" id="WP_209897241.1">
    <property type="nucleotide sequence ID" value="NZ_JAGGMR010000001.1"/>
</dbReference>
<evidence type="ECO:0000313" key="3">
    <source>
        <dbReference type="Proteomes" id="UP001519325"/>
    </source>
</evidence>
<feature type="chain" id="PRO_5047251488" evidence="1">
    <location>
        <begin position="22"/>
        <end position="205"/>
    </location>
</feature>
<feature type="signal peptide" evidence="1">
    <location>
        <begin position="1"/>
        <end position="21"/>
    </location>
</feature>